<name>M3B0Y8_SPHMS</name>
<dbReference type="GO" id="GO:0005737">
    <property type="term" value="C:cytoplasm"/>
    <property type="evidence" value="ECO:0007669"/>
    <property type="project" value="TreeGrafter"/>
</dbReference>
<keyword evidence="4" id="KW-1185">Reference proteome</keyword>
<dbReference type="EMBL" id="KB456263">
    <property type="protein sequence ID" value="EMF13412.1"/>
    <property type="molecule type" value="Genomic_DNA"/>
</dbReference>
<dbReference type="OMA" id="LEHSHVW"/>
<dbReference type="InterPro" id="IPR036188">
    <property type="entry name" value="FAD/NAD-bd_sf"/>
</dbReference>
<sequence>MSQQQPGAILPKHRKPCSLPSENSSKSFWHSEPSSLLLGHRSTRNLPKYADVVIVGTGITGTSIAHHLLTDGNSNGKKPTVVMLEAREACWGATGRNGGHCQPIFFEHPEHPDIGRFELANFKALGEIINEKHIDCEFVAQPGVRGLYTEAHVEAAKHALETVKETAPDLASMMRFTASKQELAALRIPTALGAIITDVAARMWPYKFVSHILEELVTSPALHAFFNLQTLTPVTALSPHTNGVEVHTSRGKISTSKVILATNAYTSHLLPEFADLIVPCRGQMSSLVPFPSVSGDNRLKTSLGFLGDGLDDYLIQRPTERGGHLMFGGGRQHGESIGVTDDSVVDSETAHYLRSRLVDAFQLPEGQKGDDTVEMPATHMWSGIMGFSKDDRPWVGKVPDSPNTYIAAGFTGHGMPNAWLSGKAAALLVAQALVDTDEAVASALVQQVTGLPAGYLVTAERIQSALSLEDVESKDWAEMHRGLKHKE</sequence>
<evidence type="ECO:0000313" key="3">
    <source>
        <dbReference type="EMBL" id="EMF13412.1"/>
    </source>
</evidence>
<gene>
    <name evidence="3" type="ORF">SEPMUDRAFT_64308</name>
</gene>
<evidence type="ECO:0000313" key="4">
    <source>
        <dbReference type="Proteomes" id="UP000016931"/>
    </source>
</evidence>
<evidence type="ECO:0000256" key="1">
    <source>
        <dbReference type="SAM" id="MobiDB-lite"/>
    </source>
</evidence>
<evidence type="ECO:0000259" key="2">
    <source>
        <dbReference type="Pfam" id="PF01266"/>
    </source>
</evidence>
<dbReference type="PANTHER" id="PTHR13847">
    <property type="entry name" value="SARCOSINE DEHYDROGENASE-RELATED"/>
    <property type="match status" value="1"/>
</dbReference>
<dbReference type="Gene3D" id="3.30.9.10">
    <property type="entry name" value="D-Amino Acid Oxidase, subunit A, domain 2"/>
    <property type="match status" value="1"/>
</dbReference>
<reference evidence="3 4" key="1">
    <citation type="journal article" date="2012" name="PLoS Pathog.">
        <title>Diverse lifestyles and strategies of plant pathogenesis encoded in the genomes of eighteen Dothideomycetes fungi.</title>
        <authorList>
            <person name="Ohm R.A."/>
            <person name="Feau N."/>
            <person name="Henrissat B."/>
            <person name="Schoch C.L."/>
            <person name="Horwitz B.A."/>
            <person name="Barry K.W."/>
            <person name="Condon B.J."/>
            <person name="Copeland A.C."/>
            <person name="Dhillon B."/>
            <person name="Glaser F."/>
            <person name="Hesse C.N."/>
            <person name="Kosti I."/>
            <person name="LaButti K."/>
            <person name="Lindquist E.A."/>
            <person name="Lucas S."/>
            <person name="Salamov A.A."/>
            <person name="Bradshaw R.E."/>
            <person name="Ciuffetti L."/>
            <person name="Hamelin R.C."/>
            <person name="Kema G.H.J."/>
            <person name="Lawrence C."/>
            <person name="Scott J.A."/>
            <person name="Spatafora J.W."/>
            <person name="Turgeon B.G."/>
            <person name="de Wit P.J.G.M."/>
            <person name="Zhong S."/>
            <person name="Goodwin S.B."/>
            <person name="Grigoriev I.V."/>
        </authorList>
    </citation>
    <scope>NUCLEOTIDE SEQUENCE [LARGE SCALE GENOMIC DNA]</scope>
    <source>
        <strain evidence="3 4">SO2202</strain>
    </source>
</reference>
<dbReference type="Pfam" id="PF01266">
    <property type="entry name" value="DAO"/>
    <property type="match status" value="1"/>
</dbReference>
<dbReference type="SUPFAM" id="SSF51905">
    <property type="entry name" value="FAD/NAD(P)-binding domain"/>
    <property type="match status" value="1"/>
</dbReference>
<protein>
    <submittedName>
        <fullName evidence="3">DAO-domain-containing protein</fullName>
    </submittedName>
</protein>
<dbReference type="GeneID" id="27906811"/>
<dbReference type="HOGENOM" id="CLU_022730_3_0_1"/>
<dbReference type="InterPro" id="IPR006076">
    <property type="entry name" value="FAD-dep_OxRdtase"/>
</dbReference>
<feature type="domain" description="FAD dependent oxidoreductase" evidence="2">
    <location>
        <begin position="51"/>
        <end position="426"/>
    </location>
</feature>
<dbReference type="STRING" id="692275.M3B0Y8"/>
<dbReference type="eggNOG" id="ENOG502QUK9">
    <property type="taxonomic scope" value="Eukaryota"/>
</dbReference>
<feature type="compositionally biased region" description="Polar residues" evidence="1">
    <location>
        <begin position="20"/>
        <end position="30"/>
    </location>
</feature>
<dbReference type="Gene3D" id="3.50.50.60">
    <property type="entry name" value="FAD/NAD(P)-binding domain"/>
    <property type="match status" value="1"/>
</dbReference>
<dbReference type="PANTHER" id="PTHR13847:SF129">
    <property type="entry name" value="FAD DEPENDENT OXIDOREDUCTASE"/>
    <property type="match status" value="1"/>
</dbReference>
<feature type="region of interest" description="Disordered" evidence="1">
    <location>
        <begin position="1"/>
        <end position="30"/>
    </location>
</feature>
<dbReference type="RefSeq" id="XP_016761533.1">
    <property type="nucleotide sequence ID" value="XM_016909674.1"/>
</dbReference>
<dbReference type="AlphaFoldDB" id="M3B0Y8"/>
<accession>M3B0Y8</accession>
<dbReference type="Proteomes" id="UP000016931">
    <property type="component" value="Unassembled WGS sequence"/>
</dbReference>
<organism evidence="3 4">
    <name type="scientific">Sphaerulina musiva (strain SO2202)</name>
    <name type="common">Poplar stem canker fungus</name>
    <name type="synonym">Septoria musiva</name>
    <dbReference type="NCBI Taxonomy" id="692275"/>
    <lineage>
        <taxon>Eukaryota</taxon>
        <taxon>Fungi</taxon>
        <taxon>Dikarya</taxon>
        <taxon>Ascomycota</taxon>
        <taxon>Pezizomycotina</taxon>
        <taxon>Dothideomycetes</taxon>
        <taxon>Dothideomycetidae</taxon>
        <taxon>Mycosphaerellales</taxon>
        <taxon>Mycosphaerellaceae</taxon>
        <taxon>Sphaerulina</taxon>
    </lineage>
</organism>
<proteinExistence type="predicted"/>